<dbReference type="InterPro" id="IPR050235">
    <property type="entry name" value="CK1_Ser-Thr_kinase"/>
</dbReference>
<evidence type="ECO:0000256" key="5">
    <source>
        <dbReference type="ARBA" id="ARBA00022840"/>
    </source>
</evidence>
<gene>
    <name evidence="10" type="ORF">KIK155_LOCUS14837</name>
    <name evidence="11" type="ORF">TOA249_LOCUS4285</name>
</gene>
<accession>A0A818G5B4</accession>
<evidence type="ECO:0000256" key="1">
    <source>
        <dbReference type="ARBA" id="ARBA00022527"/>
    </source>
</evidence>
<organism evidence="10 12">
    <name type="scientific">Rotaria socialis</name>
    <dbReference type="NCBI Taxonomy" id="392032"/>
    <lineage>
        <taxon>Eukaryota</taxon>
        <taxon>Metazoa</taxon>
        <taxon>Spiralia</taxon>
        <taxon>Gnathifera</taxon>
        <taxon>Rotifera</taxon>
        <taxon>Eurotatoria</taxon>
        <taxon>Bdelloidea</taxon>
        <taxon>Philodinida</taxon>
        <taxon>Philodinidae</taxon>
        <taxon>Rotaria</taxon>
    </lineage>
</organism>
<evidence type="ECO:0000313" key="12">
    <source>
        <dbReference type="Proteomes" id="UP000663865"/>
    </source>
</evidence>
<keyword evidence="5 7" id="KW-0067">ATP-binding</keyword>
<evidence type="ECO:0000256" key="4">
    <source>
        <dbReference type="ARBA" id="ARBA00022777"/>
    </source>
</evidence>
<evidence type="ECO:0000256" key="2">
    <source>
        <dbReference type="ARBA" id="ARBA00022679"/>
    </source>
</evidence>
<dbReference type="PROSITE" id="PS50011">
    <property type="entry name" value="PROTEIN_KINASE_DOM"/>
    <property type="match status" value="1"/>
</dbReference>
<dbReference type="Pfam" id="PF00069">
    <property type="entry name" value="Pkinase"/>
    <property type="match status" value="1"/>
</dbReference>
<dbReference type="GO" id="GO:0004674">
    <property type="term" value="F:protein serine/threonine kinase activity"/>
    <property type="evidence" value="ECO:0007669"/>
    <property type="project" value="UniProtKB-KW"/>
</dbReference>
<dbReference type="Proteomes" id="UP000663838">
    <property type="component" value="Unassembled WGS sequence"/>
</dbReference>
<evidence type="ECO:0000256" key="3">
    <source>
        <dbReference type="ARBA" id="ARBA00022741"/>
    </source>
</evidence>
<reference evidence="10" key="1">
    <citation type="submission" date="2021-02" db="EMBL/GenBank/DDBJ databases">
        <authorList>
            <person name="Nowell W R."/>
        </authorList>
    </citation>
    <scope>NUCLEOTIDE SEQUENCE</scope>
</reference>
<dbReference type="EMBL" id="CAJNYV010002528">
    <property type="protein sequence ID" value="CAF3486200.1"/>
    <property type="molecule type" value="Genomic_DNA"/>
</dbReference>
<dbReference type="InterPro" id="IPR000719">
    <property type="entry name" value="Prot_kinase_dom"/>
</dbReference>
<dbReference type="Proteomes" id="UP000663865">
    <property type="component" value="Unassembled WGS sequence"/>
</dbReference>
<keyword evidence="4" id="KW-0418">Kinase</keyword>
<dbReference type="PANTHER" id="PTHR11909">
    <property type="entry name" value="CASEIN KINASE-RELATED"/>
    <property type="match status" value="1"/>
</dbReference>
<dbReference type="CDD" id="cd14017">
    <property type="entry name" value="STKc_TTBK"/>
    <property type="match status" value="1"/>
</dbReference>
<proteinExistence type="inferred from homology"/>
<sequence length="622" mass="72363">MSESDLLAKGDLIKSRWLITHKIGGGGFGQIYEAYDKLRREFIAVKVESNSQTRQGIRMEVTVLRRVQNRKHVCELLSAGTSTLYNYMLITLLGSSLSELRRNLSQQCFTLSTSLRISLQILQAIESIHSIGFLHRDIKPSNFAIGRKNLRQIFIIDFGLARKYIDCDQNLRPARVEAGFRGTIRYASVNAHNNRELGRHDDLWSFFYMLIEFLIGSLPWSKIKDKESVGHIKETYDHNRFLSYLPNDIDRFLEHLKELHYEDKPDYEFIRSLFLLSIQRLGYHDDDPYDWETSFEQNEISSLIKNEQQQQQQQQQKNSSLEIERKTMSENSINIKRNQSRPTLPHPNEQINHDKHPVGVNLSSKYQVYNRKLIKSSSRTDYLGKQTNSTHNLPLPQSHFILNESQRNSYEFDSIGIGDHRKLNHGKLLSQIECRSPNQSIQRNIRLSVIERDPPATNGLLKYISQQFSNAAASGTPSLFSQWSRHHAETFTDDMLQGNKSYSSKADGQRYITFCGERTPSSRLNYFNTSIVKNKSSERKLYLTISENISDDENNNKNISNEKYYLTSNTSCLMKKSLEIPFGTYVKNCSENINYNHYNSRRQRIPSLFHLQRISTSTWDYF</sequence>
<protein>
    <recommendedName>
        <fullName evidence="9">Protein kinase domain-containing protein</fullName>
    </recommendedName>
</protein>
<dbReference type="FunFam" id="1.10.510.10:FF:000452">
    <property type="entry name" value="Tau tubulin kinase 2b"/>
    <property type="match status" value="1"/>
</dbReference>
<evidence type="ECO:0000259" key="9">
    <source>
        <dbReference type="PROSITE" id="PS50011"/>
    </source>
</evidence>
<keyword evidence="3 7" id="KW-0547">Nucleotide-binding</keyword>
<feature type="domain" description="Protein kinase" evidence="9">
    <location>
        <begin position="17"/>
        <end position="275"/>
    </location>
</feature>
<dbReference type="InterPro" id="IPR047916">
    <property type="entry name" value="TTBK_Asator-like_STKc"/>
</dbReference>
<dbReference type="FunFam" id="3.30.200.20:FF:000358">
    <property type="entry name" value="Tau tubulin kinase 2b"/>
    <property type="match status" value="1"/>
</dbReference>
<dbReference type="EMBL" id="CAJOBS010000161">
    <property type="protein sequence ID" value="CAF4511429.1"/>
    <property type="molecule type" value="Genomic_DNA"/>
</dbReference>
<comment type="caution">
    <text evidence="10">The sequence shown here is derived from an EMBL/GenBank/DDBJ whole genome shotgun (WGS) entry which is preliminary data.</text>
</comment>
<evidence type="ECO:0000313" key="11">
    <source>
        <dbReference type="EMBL" id="CAF4511429.1"/>
    </source>
</evidence>
<comment type="similarity">
    <text evidence="6">Belongs to the protein kinase superfamily. CK1 Ser/Thr protein kinase family.</text>
</comment>
<evidence type="ECO:0000313" key="10">
    <source>
        <dbReference type="EMBL" id="CAF3486200.1"/>
    </source>
</evidence>
<feature type="compositionally biased region" description="Polar residues" evidence="8">
    <location>
        <begin position="330"/>
        <end position="342"/>
    </location>
</feature>
<evidence type="ECO:0000256" key="8">
    <source>
        <dbReference type="SAM" id="MobiDB-lite"/>
    </source>
</evidence>
<dbReference type="SMART" id="SM00220">
    <property type="entry name" value="S_TKc"/>
    <property type="match status" value="1"/>
</dbReference>
<evidence type="ECO:0000256" key="7">
    <source>
        <dbReference type="PROSITE-ProRule" id="PRU10141"/>
    </source>
</evidence>
<dbReference type="GO" id="GO:0015630">
    <property type="term" value="C:microtubule cytoskeleton"/>
    <property type="evidence" value="ECO:0007669"/>
    <property type="project" value="UniProtKB-ARBA"/>
</dbReference>
<dbReference type="GO" id="GO:0005524">
    <property type="term" value="F:ATP binding"/>
    <property type="evidence" value="ECO:0007669"/>
    <property type="project" value="UniProtKB-UniRule"/>
</dbReference>
<keyword evidence="1" id="KW-0723">Serine/threonine-protein kinase</keyword>
<name>A0A818G5B4_9BILA</name>
<evidence type="ECO:0000256" key="6">
    <source>
        <dbReference type="ARBA" id="ARBA00061588"/>
    </source>
</evidence>
<dbReference type="InterPro" id="IPR011009">
    <property type="entry name" value="Kinase-like_dom_sf"/>
</dbReference>
<dbReference type="SUPFAM" id="SSF56112">
    <property type="entry name" value="Protein kinase-like (PK-like)"/>
    <property type="match status" value="1"/>
</dbReference>
<feature type="region of interest" description="Disordered" evidence="8">
    <location>
        <begin position="330"/>
        <end position="359"/>
    </location>
</feature>
<keyword evidence="2" id="KW-0808">Transferase</keyword>
<dbReference type="InterPro" id="IPR017441">
    <property type="entry name" value="Protein_kinase_ATP_BS"/>
</dbReference>
<dbReference type="PROSITE" id="PS00107">
    <property type="entry name" value="PROTEIN_KINASE_ATP"/>
    <property type="match status" value="1"/>
</dbReference>
<dbReference type="AlphaFoldDB" id="A0A818G5B4"/>
<dbReference type="Gene3D" id="1.10.510.10">
    <property type="entry name" value="Transferase(Phosphotransferase) domain 1"/>
    <property type="match status" value="1"/>
</dbReference>
<feature type="binding site" evidence="7">
    <location>
        <position position="46"/>
    </location>
    <ligand>
        <name>ATP</name>
        <dbReference type="ChEBI" id="CHEBI:30616"/>
    </ligand>
</feature>